<protein>
    <recommendedName>
        <fullName evidence="11">Alpha-ketoglutarate-dependent dioxygenase AlkB</fullName>
        <ecNumber evidence="10">1.14.11.33</ecNumber>
    </recommendedName>
    <alternativeName>
        <fullName evidence="12">Alkylated DNA repair protein AlkB</fullName>
    </alternativeName>
    <alternativeName>
        <fullName evidence="13">DNA oxidative demethylase AlkB</fullName>
    </alternativeName>
</protein>
<feature type="binding site" evidence="14">
    <location>
        <begin position="216"/>
        <end position="222"/>
    </location>
    <ligand>
        <name>2-oxoglutarate</name>
        <dbReference type="ChEBI" id="CHEBI:16810"/>
    </ligand>
</feature>
<keyword evidence="2 15" id="KW-0479">Metal-binding</keyword>
<evidence type="ECO:0000313" key="18">
    <source>
        <dbReference type="Proteomes" id="UP000192815"/>
    </source>
</evidence>
<comment type="function">
    <text evidence="9">Dioxygenase that repairs alkylated DNA and RNA containing 3-methylcytosine or 1-methyladenine by oxidative demethylation. Has highest activity towards 3-methylcytosine. Has lower activity towards alkylated DNA containing ethenoadenine, and no detectable activity towards 1-methylguanine or 3-methylthymine. Accepts double-stranded and single-stranded substrates. Requires molecular oxygen, alpha-ketoglutarate and iron. Provides extensive resistance to alkylating agents such as MMS and DMS (SN2 agents), but not to MMNG and MNU (SN1 agents).</text>
</comment>
<dbReference type="Gene3D" id="2.60.120.590">
    <property type="entry name" value="Alpha-ketoglutarate-dependent dioxygenase AlkB-like"/>
    <property type="match status" value="1"/>
</dbReference>
<keyword evidence="3" id="KW-0227">DNA damage</keyword>
<keyword evidence="6 15" id="KW-0408">Iron</keyword>
<feature type="binding site" evidence="14">
    <location>
        <position position="81"/>
    </location>
    <ligand>
        <name>substrate</name>
    </ligand>
</feature>
<dbReference type="FunFam" id="2.60.120.590:FF:000005">
    <property type="entry name" value="Alpha-ketoglutarate-dependent dioxygenase AlkB"/>
    <property type="match status" value="1"/>
</dbReference>
<dbReference type="AlphaFoldDB" id="A0A1X0N717"/>
<evidence type="ECO:0000256" key="8">
    <source>
        <dbReference type="ARBA" id="ARBA00050106"/>
    </source>
</evidence>
<feature type="binding site" evidence="14">
    <location>
        <position position="147"/>
    </location>
    <ligand>
        <name>substrate</name>
    </ligand>
</feature>
<keyword evidence="4 17" id="KW-0223">Dioxygenase</keyword>
<reference evidence="18" key="1">
    <citation type="submission" date="2017-02" db="EMBL/GenBank/DDBJ databases">
        <title>Pseudomonas floridae sp. nov., a novel pathogenic bacterial species isolated from tomato.</title>
        <authorList>
            <person name="Timilsina S."/>
            <person name="Vallad G.E."/>
            <person name="Jones J.B."/>
        </authorList>
    </citation>
    <scope>NUCLEOTIDE SEQUENCE [LARGE SCALE GENOMIC DNA]</scope>
    <source>
        <strain evidence="18">GEV388</strain>
    </source>
</reference>
<evidence type="ECO:0000256" key="13">
    <source>
        <dbReference type="ARBA" id="ARBA00082512"/>
    </source>
</evidence>
<dbReference type="EMBL" id="MUIO01000039">
    <property type="protein sequence ID" value="ORC59150.1"/>
    <property type="molecule type" value="Genomic_DNA"/>
</dbReference>
<comment type="cofactor">
    <cofactor evidence="15">
        <name>Fe(2+)</name>
        <dbReference type="ChEBI" id="CHEBI:29033"/>
    </cofactor>
    <text evidence="15">Binds 1 Fe(2+) ion per subunit.</text>
</comment>
<keyword evidence="18" id="KW-1185">Reference proteome</keyword>
<comment type="similarity">
    <text evidence="1">Belongs to the alkB family.</text>
</comment>
<evidence type="ECO:0000256" key="1">
    <source>
        <dbReference type="ARBA" id="ARBA00007879"/>
    </source>
</evidence>
<dbReference type="SUPFAM" id="SSF51197">
    <property type="entry name" value="Clavaminate synthase-like"/>
    <property type="match status" value="1"/>
</dbReference>
<dbReference type="GO" id="GO:0006281">
    <property type="term" value="P:DNA repair"/>
    <property type="evidence" value="ECO:0007669"/>
    <property type="project" value="UniProtKB-KW"/>
</dbReference>
<dbReference type="GO" id="GO:0035515">
    <property type="term" value="F:oxidative RNA demethylase activity"/>
    <property type="evidence" value="ECO:0007669"/>
    <property type="project" value="TreeGrafter"/>
</dbReference>
<comment type="catalytic activity">
    <reaction evidence="8">
        <text>a methylated nucleobase within DNA + 2-oxoglutarate + O2 = a nucleobase within DNA + formaldehyde + succinate + CO2</text>
        <dbReference type="Rhea" id="RHEA:30299"/>
        <dbReference type="Rhea" id="RHEA-COMP:12192"/>
        <dbReference type="Rhea" id="RHEA-COMP:12193"/>
        <dbReference type="ChEBI" id="CHEBI:15379"/>
        <dbReference type="ChEBI" id="CHEBI:16526"/>
        <dbReference type="ChEBI" id="CHEBI:16810"/>
        <dbReference type="ChEBI" id="CHEBI:16842"/>
        <dbReference type="ChEBI" id="CHEBI:30031"/>
        <dbReference type="ChEBI" id="CHEBI:32875"/>
        <dbReference type="ChEBI" id="CHEBI:64428"/>
        <dbReference type="EC" id="1.14.11.33"/>
    </reaction>
</comment>
<dbReference type="NCBIfam" id="NF011930">
    <property type="entry name" value="PRK15401.1"/>
    <property type="match status" value="1"/>
</dbReference>
<keyword evidence="5" id="KW-0560">Oxidoreductase</keyword>
<evidence type="ECO:0000256" key="11">
    <source>
        <dbReference type="ARBA" id="ARBA00072243"/>
    </source>
</evidence>
<accession>A0A1X0N717</accession>
<dbReference type="RefSeq" id="WP_083182772.1">
    <property type="nucleotide sequence ID" value="NZ_CBCRZR010000004.1"/>
</dbReference>
<dbReference type="PANTHER" id="PTHR16557:SF2">
    <property type="entry name" value="NUCLEIC ACID DIOXYGENASE ALKBH1"/>
    <property type="match status" value="1"/>
</dbReference>
<dbReference type="InterPro" id="IPR004574">
    <property type="entry name" value="Alkb"/>
</dbReference>
<dbReference type="OrthoDB" id="9796932at2"/>
<comment type="caution">
    <text evidence="17">The sequence shown here is derived from an EMBL/GenBank/DDBJ whole genome shotgun (WGS) entry which is preliminary data.</text>
</comment>
<evidence type="ECO:0000256" key="4">
    <source>
        <dbReference type="ARBA" id="ARBA00022964"/>
    </source>
</evidence>
<feature type="binding site" evidence="14">
    <location>
        <begin position="88"/>
        <end position="90"/>
    </location>
    <ligand>
        <name>substrate</name>
    </ligand>
</feature>
<dbReference type="GO" id="GO:0008198">
    <property type="term" value="F:ferrous iron binding"/>
    <property type="evidence" value="ECO:0007669"/>
    <property type="project" value="TreeGrafter"/>
</dbReference>
<feature type="binding site" evidence="14">
    <location>
        <begin position="132"/>
        <end position="134"/>
    </location>
    <ligand>
        <name>2-oxoglutarate</name>
        <dbReference type="ChEBI" id="CHEBI:16810"/>
    </ligand>
</feature>
<evidence type="ECO:0000256" key="7">
    <source>
        <dbReference type="ARBA" id="ARBA00023204"/>
    </source>
</evidence>
<feature type="binding site" evidence="14">
    <location>
        <position position="173"/>
    </location>
    <ligand>
        <name>substrate</name>
    </ligand>
</feature>
<keyword evidence="7" id="KW-0234">DNA repair</keyword>
<evidence type="ECO:0000256" key="15">
    <source>
        <dbReference type="PIRSR" id="PIRSR604574-2"/>
    </source>
</evidence>
<feature type="binding site" evidence="15">
    <location>
        <position position="143"/>
    </location>
    <ligand>
        <name>Fe cation</name>
        <dbReference type="ChEBI" id="CHEBI:24875"/>
        <note>catalytic</note>
    </ligand>
</feature>
<gene>
    <name evidence="17" type="ORF">BZK31_11510</name>
</gene>
<dbReference type="GO" id="GO:0035516">
    <property type="term" value="F:broad specificity oxidative DNA demethylase activity"/>
    <property type="evidence" value="ECO:0007669"/>
    <property type="project" value="UniProtKB-EC"/>
</dbReference>
<dbReference type="Pfam" id="PF13532">
    <property type="entry name" value="2OG-FeII_Oxy_2"/>
    <property type="match status" value="1"/>
</dbReference>
<dbReference type="STRING" id="1958950.BZK31_11510"/>
<dbReference type="PANTHER" id="PTHR16557">
    <property type="entry name" value="ALKYLATED DNA REPAIR PROTEIN ALKB-RELATED"/>
    <property type="match status" value="1"/>
</dbReference>
<feature type="binding site" evidence="15">
    <location>
        <position position="199"/>
    </location>
    <ligand>
        <name>Fe cation</name>
        <dbReference type="ChEBI" id="CHEBI:24875"/>
        <note>catalytic</note>
    </ligand>
</feature>
<dbReference type="InterPro" id="IPR027450">
    <property type="entry name" value="AlkB-like"/>
</dbReference>
<organism evidence="17 18">
    <name type="scientific">Pseudomonas floridensis</name>
    <dbReference type="NCBI Taxonomy" id="1958950"/>
    <lineage>
        <taxon>Bacteria</taxon>
        <taxon>Pseudomonadati</taxon>
        <taxon>Pseudomonadota</taxon>
        <taxon>Gammaproteobacteria</taxon>
        <taxon>Pseudomonadales</taxon>
        <taxon>Pseudomonadaceae</taxon>
        <taxon>Pseudomonas</taxon>
    </lineage>
</organism>
<dbReference type="GO" id="GO:0005737">
    <property type="term" value="C:cytoplasm"/>
    <property type="evidence" value="ECO:0007669"/>
    <property type="project" value="TreeGrafter"/>
</dbReference>
<evidence type="ECO:0000256" key="12">
    <source>
        <dbReference type="ARBA" id="ARBA00080712"/>
    </source>
</evidence>
<dbReference type="EC" id="1.14.11.33" evidence="10"/>
<name>A0A1X0N717_9PSED</name>
<evidence type="ECO:0000256" key="2">
    <source>
        <dbReference type="ARBA" id="ARBA00022723"/>
    </source>
</evidence>
<feature type="domain" description="Fe2OG dioxygenase" evidence="16">
    <location>
        <begin position="125"/>
        <end position="225"/>
    </location>
</feature>
<dbReference type="InterPro" id="IPR037151">
    <property type="entry name" value="AlkB-like_sf"/>
</dbReference>
<dbReference type="GO" id="GO:0035513">
    <property type="term" value="P:oxidative RNA demethylation"/>
    <property type="evidence" value="ECO:0007669"/>
    <property type="project" value="TreeGrafter"/>
</dbReference>
<dbReference type="Proteomes" id="UP000192815">
    <property type="component" value="Unassembled WGS sequence"/>
</dbReference>
<dbReference type="PROSITE" id="PS51471">
    <property type="entry name" value="FE2OG_OXY"/>
    <property type="match status" value="1"/>
</dbReference>
<evidence type="ECO:0000256" key="10">
    <source>
        <dbReference type="ARBA" id="ARBA00066725"/>
    </source>
</evidence>
<feature type="binding site" evidence="15">
    <location>
        <position position="145"/>
    </location>
    <ligand>
        <name>Fe cation</name>
        <dbReference type="ChEBI" id="CHEBI:24875"/>
        <note>catalytic</note>
    </ligand>
</feature>
<evidence type="ECO:0000259" key="16">
    <source>
        <dbReference type="PROSITE" id="PS51471"/>
    </source>
</evidence>
<evidence type="ECO:0000256" key="14">
    <source>
        <dbReference type="PIRSR" id="PIRSR604574-1"/>
    </source>
</evidence>
<dbReference type="InterPro" id="IPR005123">
    <property type="entry name" value="Oxoglu/Fe-dep_dioxygenase_dom"/>
</dbReference>
<evidence type="ECO:0000256" key="5">
    <source>
        <dbReference type="ARBA" id="ARBA00023002"/>
    </source>
</evidence>
<evidence type="ECO:0000256" key="3">
    <source>
        <dbReference type="ARBA" id="ARBA00022763"/>
    </source>
</evidence>
<proteinExistence type="inferred from homology"/>
<evidence type="ECO:0000256" key="6">
    <source>
        <dbReference type="ARBA" id="ARBA00023004"/>
    </source>
</evidence>
<sequence length="225" mass="24948">MQREGDIPATFDLFASDEPQAEIRQPIGPQSWLLRGHALPCIERLLPALRKTLAVAPFRQMITPGGYTMSAALSSCGQLGWVTDHHGYRYSETNPQTGRAWPAMPDVFLELAQDAAQIAGFADFVPDACLINRYVPGAKMSLHQDKDEHDHCWPVVSVSLGIAATFQFGGLQRSDRPERISLFHGDVVVWGGEDRLRFHGILPVKQAVHPLLGEQRINLTFRKAG</sequence>
<evidence type="ECO:0000256" key="9">
    <source>
        <dbReference type="ARBA" id="ARBA00055649"/>
    </source>
</evidence>
<evidence type="ECO:0000313" key="17">
    <source>
        <dbReference type="EMBL" id="ORC59150.1"/>
    </source>
</evidence>